<dbReference type="AlphaFoldDB" id="A0A0E9UBN5"/>
<sequence>MFRLLPLPLLLSINFGFLLINHKISHRVFHLLRFISVRFTPKWDLCTKYVV</sequence>
<accession>A0A0E9UBN5</accession>
<evidence type="ECO:0000313" key="1">
    <source>
        <dbReference type="EMBL" id="JAH63152.1"/>
    </source>
</evidence>
<name>A0A0E9UBN5_ANGAN</name>
<protein>
    <submittedName>
        <fullName evidence="1">Uncharacterized protein</fullName>
    </submittedName>
</protein>
<organism evidence="1">
    <name type="scientific">Anguilla anguilla</name>
    <name type="common">European freshwater eel</name>
    <name type="synonym">Muraena anguilla</name>
    <dbReference type="NCBI Taxonomy" id="7936"/>
    <lineage>
        <taxon>Eukaryota</taxon>
        <taxon>Metazoa</taxon>
        <taxon>Chordata</taxon>
        <taxon>Craniata</taxon>
        <taxon>Vertebrata</taxon>
        <taxon>Euteleostomi</taxon>
        <taxon>Actinopterygii</taxon>
        <taxon>Neopterygii</taxon>
        <taxon>Teleostei</taxon>
        <taxon>Anguilliformes</taxon>
        <taxon>Anguillidae</taxon>
        <taxon>Anguilla</taxon>
    </lineage>
</organism>
<dbReference type="EMBL" id="GBXM01045425">
    <property type="protein sequence ID" value="JAH63152.1"/>
    <property type="molecule type" value="Transcribed_RNA"/>
</dbReference>
<proteinExistence type="predicted"/>
<reference evidence="1" key="1">
    <citation type="submission" date="2014-11" db="EMBL/GenBank/DDBJ databases">
        <authorList>
            <person name="Amaro Gonzalez C."/>
        </authorList>
    </citation>
    <scope>NUCLEOTIDE SEQUENCE</scope>
</reference>
<reference evidence="1" key="2">
    <citation type="journal article" date="2015" name="Fish Shellfish Immunol.">
        <title>Early steps in the European eel (Anguilla anguilla)-Vibrio vulnificus interaction in the gills: Role of the RtxA13 toxin.</title>
        <authorList>
            <person name="Callol A."/>
            <person name="Pajuelo D."/>
            <person name="Ebbesson L."/>
            <person name="Teles M."/>
            <person name="MacKenzie S."/>
            <person name="Amaro C."/>
        </authorList>
    </citation>
    <scope>NUCLEOTIDE SEQUENCE</scope>
</reference>